<reference evidence="1 2" key="1">
    <citation type="submission" date="2020-04" db="EMBL/GenBank/DDBJ databases">
        <title>MicrobeNet Type strains.</title>
        <authorList>
            <person name="Nicholson A.C."/>
        </authorList>
    </citation>
    <scope>NUCLEOTIDE SEQUENCE [LARGE SCALE GENOMIC DNA]</scope>
    <source>
        <strain evidence="1 2">CCUG 69612</strain>
    </source>
</reference>
<evidence type="ECO:0000313" key="2">
    <source>
        <dbReference type="Proteomes" id="UP000522720"/>
    </source>
</evidence>
<proteinExistence type="predicted"/>
<dbReference type="RefSeq" id="WP_162012409.1">
    <property type="nucleotide sequence ID" value="NZ_JAAXPR010000002.1"/>
</dbReference>
<evidence type="ECO:0000313" key="1">
    <source>
        <dbReference type="EMBL" id="NKZ19484.1"/>
    </source>
</evidence>
<sequence length="156" mass="18062">MLVIIGGSGMLFEASRILTQESSNPVILCGRHRERYEPILLENEKAQFVLFDFSKKEDFQRLEVLLDSSKTPLTLLAWVHSPYYPYLVDLIKGLGSAIKDVYLVKGSSNHPFLIEMMESQRLVTIQLGRHQTEDRWLTNHEISQQVVETIQDYQDH</sequence>
<organism evidence="1 2">
    <name type="scientific">Streptococcus ovuberis</name>
    <dbReference type="NCBI Taxonomy" id="1936207"/>
    <lineage>
        <taxon>Bacteria</taxon>
        <taxon>Bacillati</taxon>
        <taxon>Bacillota</taxon>
        <taxon>Bacilli</taxon>
        <taxon>Lactobacillales</taxon>
        <taxon>Streptococcaceae</taxon>
        <taxon>Streptococcus</taxon>
    </lineage>
</organism>
<dbReference type="AlphaFoldDB" id="A0A7X6MXC4"/>
<dbReference type="EMBL" id="JAAXPR010000002">
    <property type="protein sequence ID" value="NKZ19484.1"/>
    <property type="molecule type" value="Genomic_DNA"/>
</dbReference>
<protein>
    <recommendedName>
        <fullName evidence="3">Short chain dehydrogenase</fullName>
    </recommendedName>
</protein>
<comment type="caution">
    <text evidence="1">The sequence shown here is derived from an EMBL/GenBank/DDBJ whole genome shotgun (WGS) entry which is preliminary data.</text>
</comment>
<evidence type="ECO:0008006" key="3">
    <source>
        <dbReference type="Google" id="ProtNLM"/>
    </source>
</evidence>
<accession>A0A7X6MXC4</accession>
<name>A0A7X6MXC4_9STRE</name>
<gene>
    <name evidence="1" type="ORF">HF992_01220</name>
</gene>
<dbReference type="Proteomes" id="UP000522720">
    <property type="component" value="Unassembled WGS sequence"/>
</dbReference>
<keyword evidence="2" id="KW-1185">Reference proteome</keyword>